<evidence type="ECO:0000259" key="3">
    <source>
        <dbReference type="Pfam" id="PF04542"/>
    </source>
</evidence>
<reference evidence="5" key="1">
    <citation type="journal article" date="2019" name="Int. J. Syst. Evol. Microbiol.">
        <title>The Global Catalogue of Microorganisms (GCM) 10K type strain sequencing project: providing services to taxonomists for standard genome sequencing and annotation.</title>
        <authorList>
            <consortium name="The Broad Institute Genomics Platform"/>
            <consortium name="The Broad Institute Genome Sequencing Center for Infectious Disease"/>
            <person name="Wu L."/>
            <person name="Ma J."/>
        </authorList>
    </citation>
    <scope>NUCLEOTIDE SEQUENCE [LARGE SCALE GENOMIC DNA]</scope>
    <source>
        <strain evidence="5">JCM 9377</strain>
    </source>
</reference>
<evidence type="ECO:0000256" key="1">
    <source>
        <dbReference type="SAM" id="MobiDB-lite"/>
    </source>
</evidence>
<dbReference type="InterPro" id="IPR007627">
    <property type="entry name" value="RNA_pol_sigma70_r2"/>
</dbReference>
<feature type="region of interest" description="Disordered" evidence="1">
    <location>
        <begin position="352"/>
        <end position="392"/>
    </location>
</feature>
<evidence type="ECO:0000259" key="2">
    <source>
        <dbReference type="Pfam" id="PF00188"/>
    </source>
</evidence>
<protein>
    <recommendedName>
        <fullName evidence="6">RNA polymerase sigma factor (Sigma-70 family)</fullName>
    </recommendedName>
</protein>
<feature type="domain" description="SCP" evidence="2">
    <location>
        <begin position="342"/>
        <end position="457"/>
    </location>
</feature>
<dbReference type="InterPro" id="IPR013325">
    <property type="entry name" value="RNA_pol_sigma_r2"/>
</dbReference>
<gene>
    <name evidence="4" type="ORF">GCM10010468_20260</name>
</gene>
<dbReference type="SUPFAM" id="SSF88946">
    <property type="entry name" value="Sigma2 domain of RNA polymerase sigma factors"/>
    <property type="match status" value="1"/>
</dbReference>
<dbReference type="EMBL" id="BAAAUV010000004">
    <property type="protein sequence ID" value="GAA3205322.1"/>
    <property type="molecule type" value="Genomic_DNA"/>
</dbReference>
<feature type="domain" description="RNA polymerase sigma-70 region 2" evidence="3">
    <location>
        <begin position="26"/>
        <end position="87"/>
    </location>
</feature>
<feature type="compositionally biased region" description="Low complexity" evidence="1">
    <location>
        <begin position="299"/>
        <end position="321"/>
    </location>
</feature>
<dbReference type="InterPro" id="IPR035940">
    <property type="entry name" value="CAP_sf"/>
</dbReference>
<evidence type="ECO:0000313" key="4">
    <source>
        <dbReference type="EMBL" id="GAA3205322.1"/>
    </source>
</evidence>
<dbReference type="SUPFAM" id="SSF55797">
    <property type="entry name" value="PR-1-like"/>
    <property type="match status" value="1"/>
</dbReference>
<feature type="region of interest" description="Disordered" evidence="1">
    <location>
        <begin position="296"/>
        <end position="340"/>
    </location>
</feature>
<keyword evidence="5" id="KW-1185">Reference proteome</keyword>
<dbReference type="Pfam" id="PF04542">
    <property type="entry name" value="Sigma70_r2"/>
    <property type="match status" value="1"/>
</dbReference>
<dbReference type="CDD" id="cd05379">
    <property type="entry name" value="CAP_bacterial"/>
    <property type="match status" value="1"/>
</dbReference>
<name>A0ABP6Q5P5_9ACTN</name>
<dbReference type="NCBIfam" id="TIGR02937">
    <property type="entry name" value="sigma70-ECF"/>
    <property type="match status" value="1"/>
</dbReference>
<dbReference type="PANTHER" id="PTHR31157">
    <property type="entry name" value="SCP DOMAIN-CONTAINING PROTEIN"/>
    <property type="match status" value="1"/>
</dbReference>
<dbReference type="Gene3D" id="3.40.33.10">
    <property type="entry name" value="CAP"/>
    <property type="match status" value="1"/>
</dbReference>
<organism evidence="4 5">
    <name type="scientific">Actinocorallia longicatena</name>
    <dbReference type="NCBI Taxonomy" id="111803"/>
    <lineage>
        <taxon>Bacteria</taxon>
        <taxon>Bacillati</taxon>
        <taxon>Actinomycetota</taxon>
        <taxon>Actinomycetes</taxon>
        <taxon>Streptosporangiales</taxon>
        <taxon>Thermomonosporaceae</taxon>
        <taxon>Actinocorallia</taxon>
    </lineage>
</organism>
<dbReference type="PANTHER" id="PTHR31157:SF1">
    <property type="entry name" value="SCP DOMAIN-CONTAINING PROTEIN"/>
    <property type="match status" value="1"/>
</dbReference>
<accession>A0ABP6Q5P5</accession>
<comment type="caution">
    <text evidence="4">The sequence shown here is derived from an EMBL/GenBank/DDBJ whole genome shotgun (WGS) entry which is preliminary data.</text>
</comment>
<sequence length="461" mass="49418">MEAGERQLVMAAQAGDPAARDQLMVHSLPLVYNVVGRALDGRDDVDDVVQDTLLRALRGLGGLREPERFRGWLVTIAMNQVRRRWTAPDRARAVALESVPEPADPDFAETAITRLGLSEQRQELAEATRWLEEADRDLLALWWLEASGELTRAELAEALEVSPAHAAVRVHRLKDHLDVARSVVAALATAGVCAELEQLTAGWDGRPAPVWRKRFARHIRSCQACGGRRGALRPAETLLAGMLLVPPPPQLTVPVRPVSAAHALPSGRGALVPAVAAGTLLVAALIWVLRPDDPPPAAAPAVTSAPTAVTPSPTSVETPPRLLRRSAPPPPTRAATPADEVVRLVNAERSKKGCRPVTTDPRLTRSAQAHSAEMARRREMTHTGANGSSPGDRISAQGYRWGAWSENVAVGAPAPSGVMTMWMNSPGHRANILNCAYTQVGVGIASGDGKLWWTQNFATPA</sequence>
<dbReference type="Proteomes" id="UP001501237">
    <property type="component" value="Unassembled WGS sequence"/>
</dbReference>
<evidence type="ECO:0008006" key="6">
    <source>
        <dbReference type="Google" id="ProtNLM"/>
    </source>
</evidence>
<dbReference type="Pfam" id="PF00188">
    <property type="entry name" value="CAP"/>
    <property type="match status" value="1"/>
</dbReference>
<dbReference type="InterPro" id="IPR014284">
    <property type="entry name" value="RNA_pol_sigma-70_dom"/>
</dbReference>
<evidence type="ECO:0000313" key="5">
    <source>
        <dbReference type="Proteomes" id="UP001501237"/>
    </source>
</evidence>
<proteinExistence type="predicted"/>
<dbReference type="RefSeq" id="WP_344825237.1">
    <property type="nucleotide sequence ID" value="NZ_BAAAUV010000004.1"/>
</dbReference>
<dbReference type="InterPro" id="IPR014044">
    <property type="entry name" value="CAP_dom"/>
</dbReference>
<dbReference type="Gene3D" id="1.10.1740.10">
    <property type="match status" value="1"/>
</dbReference>